<evidence type="ECO:0000313" key="3">
    <source>
        <dbReference type="Proteomes" id="UP000321570"/>
    </source>
</evidence>
<sequence length="81" mass="8987">ISHRSEKVSIPRTIVADTAWSALLLGSPVCTGPSFSYNRPDQLKHAYDYILMRVLTQSVDYKWPPSDTHKHTPGDSSSSNA</sequence>
<keyword evidence="3" id="KW-1185">Reference proteome</keyword>
<dbReference type="EMBL" id="CABIJS010000466">
    <property type="protein sequence ID" value="VUZ52091.1"/>
    <property type="molecule type" value="Genomic_DNA"/>
</dbReference>
<reference evidence="2 3" key="1">
    <citation type="submission" date="2019-07" db="EMBL/GenBank/DDBJ databases">
        <authorList>
            <person name="Jastrzebski P J."/>
            <person name="Paukszto L."/>
            <person name="Jastrzebski P J."/>
        </authorList>
    </citation>
    <scope>NUCLEOTIDE SEQUENCE [LARGE SCALE GENOMIC DNA]</scope>
    <source>
        <strain evidence="2 3">WMS-il1</strain>
    </source>
</reference>
<evidence type="ECO:0000256" key="1">
    <source>
        <dbReference type="SAM" id="MobiDB-lite"/>
    </source>
</evidence>
<dbReference type="AlphaFoldDB" id="A0A564YXV2"/>
<proteinExistence type="predicted"/>
<feature type="non-terminal residue" evidence="2">
    <location>
        <position position="81"/>
    </location>
</feature>
<accession>A0A564YXV2</accession>
<feature type="non-terminal residue" evidence="2">
    <location>
        <position position="1"/>
    </location>
</feature>
<gene>
    <name evidence="2" type="ORF">WMSIL1_LOCUS10691</name>
</gene>
<name>A0A564YXV2_HYMDI</name>
<dbReference type="Proteomes" id="UP000321570">
    <property type="component" value="Unassembled WGS sequence"/>
</dbReference>
<protein>
    <submittedName>
        <fullName evidence="2">Uncharacterized protein</fullName>
    </submittedName>
</protein>
<evidence type="ECO:0000313" key="2">
    <source>
        <dbReference type="EMBL" id="VUZ52091.1"/>
    </source>
</evidence>
<organism evidence="2 3">
    <name type="scientific">Hymenolepis diminuta</name>
    <name type="common">Rat tapeworm</name>
    <dbReference type="NCBI Taxonomy" id="6216"/>
    <lineage>
        <taxon>Eukaryota</taxon>
        <taxon>Metazoa</taxon>
        <taxon>Spiralia</taxon>
        <taxon>Lophotrochozoa</taxon>
        <taxon>Platyhelminthes</taxon>
        <taxon>Cestoda</taxon>
        <taxon>Eucestoda</taxon>
        <taxon>Cyclophyllidea</taxon>
        <taxon>Hymenolepididae</taxon>
        <taxon>Hymenolepis</taxon>
    </lineage>
</organism>
<feature type="region of interest" description="Disordered" evidence="1">
    <location>
        <begin position="62"/>
        <end position="81"/>
    </location>
</feature>